<dbReference type="SUPFAM" id="SSF144091">
    <property type="entry name" value="Rhomboid-like"/>
    <property type="match status" value="1"/>
</dbReference>
<dbReference type="GO" id="GO:0004252">
    <property type="term" value="F:serine-type endopeptidase activity"/>
    <property type="evidence" value="ECO:0007669"/>
    <property type="project" value="InterPro"/>
</dbReference>
<dbReference type="InterPro" id="IPR035952">
    <property type="entry name" value="Rhomboid-like_sf"/>
</dbReference>
<proteinExistence type="predicted"/>
<evidence type="ECO:0000256" key="5">
    <source>
        <dbReference type="SAM" id="Phobius"/>
    </source>
</evidence>
<reference evidence="7" key="1">
    <citation type="submission" date="2021-01" db="EMBL/GenBank/DDBJ databases">
        <authorList>
            <person name="Corre E."/>
            <person name="Pelletier E."/>
            <person name="Niang G."/>
            <person name="Scheremetjew M."/>
            <person name="Finn R."/>
            <person name="Kale V."/>
            <person name="Holt S."/>
            <person name="Cochrane G."/>
            <person name="Meng A."/>
            <person name="Brown T."/>
            <person name="Cohen L."/>
        </authorList>
    </citation>
    <scope>NUCLEOTIDE SEQUENCE</scope>
    <source>
        <strain evidence="7">CCAP1064/1</strain>
    </source>
</reference>
<feature type="domain" description="Peptidase S54 rhomboid" evidence="6">
    <location>
        <begin position="1"/>
        <end position="82"/>
    </location>
</feature>
<evidence type="ECO:0000256" key="3">
    <source>
        <dbReference type="ARBA" id="ARBA00022989"/>
    </source>
</evidence>
<evidence type="ECO:0000256" key="1">
    <source>
        <dbReference type="ARBA" id="ARBA00004141"/>
    </source>
</evidence>
<dbReference type="Gene3D" id="1.20.1540.10">
    <property type="entry name" value="Rhomboid-like"/>
    <property type="match status" value="1"/>
</dbReference>
<accession>A0A7S0CIV4</accession>
<keyword evidence="4 5" id="KW-0472">Membrane</keyword>
<evidence type="ECO:0000313" key="7">
    <source>
        <dbReference type="EMBL" id="CAD8425121.1"/>
    </source>
</evidence>
<evidence type="ECO:0000259" key="6">
    <source>
        <dbReference type="Pfam" id="PF01694"/>
    </source>
</evidence>
<dbReference type="InterPro" id="IPR022764">
    <property type="entry name" value="Peptidase_S54_rhomboid_dom"/>
</dbReference>
<sequence length="108" mass="12084">MGASGAVYGVLGARIYTSYFSMDHSSINQWDAMLLVANLGYEITQSPLRLQDLWDGMILNGDGIDHCCHIFGLISGFLMSAFFQFLFVKRRYPVTGRGRRLGGEIAWL</sequence>
<feature type="transmembrane region" description="Helical" evidence="5">
    <location>
        <begin position="70"/>
        <end position="88"/>
    </location>
</feature>
<name>A0A7S0CIV4_9STRA</name>
<evidence type="ECO:0000256" key="4">
    <source>
        <dbReference type="ARBA" id="ARBA00023136"/>
    </source>
</evidence>
<keyword evidence="3 5" id="KW-1133">Transmembrane helix</keyword>
<dbReference type="EMBL" id="HBEL01045730">
    <property type="protein sequence ID" value="CAD8425121.1"/>
    <property type="molecule type" value="Transcribed_RNA"/>
</dbReference>
<organism evidence="7">
    <name type="scientific">Proboscia inermis</name>
    <dbReference type="NCBI Taxonomy" id="420281"/>
    <lineage>
        <taxon>Eukaryota</taxon>
        <taxon>Sar</taxon>
        <taxon>Stramenopiles</taxon>
        <taxon>Ochrophyta</taxon>
        <taxon>Bacillariophyta</taxon>
        <taxon>Coscinodiscophyceae</taxon>
        <taxon>Rhizosoleniophycidae</taxon>
        <taxon>Rhizosoleniales</taxon>
        <taxon>Rhizosoleniaceae</taxon>
        <taxon>Proboscia</taxon>
    </lineage>
</organism>
<dbReference type="GO" id="GO:0016020">
    <property type="term" value="C:membrane"/>
    <property type="evidence" value="ECO:0007669"/>
    <property type="project" value="UniProtKB-SubCell"/>
</dbReference>
<keyword evidence="2 5" id="KW-0812">Transmembrane</keyword>
<dbReference type="AlphaFoldDB" id="A0A7S0CIV4"/>
<gene>
    <name evidence="7" type="ORF">PINE0816_LOCUS21281</name>
</gene>
<evidence type="ECO:0000256" key="2">
    <source>
        <dbReference type="ARBA" id="ARBA00022692"/>
    </source>
</evidence>
<comment type="subcellular location">
    <subcellularLocation>
        <location evidence="1">Membrane</location>
        <topology evidence="1">Multi-pass membrane protein</topology>
    </subcellularLocation>
</comment>
<dbReference type="Pfam" id="PF01694">
    <property type="entry name" value="Rhomboid"/>
    <property type="match status" value="1"/>
</dbReference>
<protein>
    <recommendedName>
        <fullName evidence="6">Peptidase S54 rhomboid domain-containing protein</fullName>
    </recommendedName>
</protein>